<evidence type="ECO:0000313" key="1">
    <source>
        <dbReference type="EMBL" id="VTR93262.1"/>
    </source>
</evidence>
<dbReference type="KEGG" id="gms:SOIL9_44520"/>
<name>A0A6P2D1G7_9BACT</name>
<dbReference type="AlphaFoldDB" id="A0A6P2D1G7"/>
<evidence type="ECO:0008006" key="3">
    <source>
        <dbReference type="Google" id="ProtNLM"/>
    </source>
</evidence>
<dbReference type="Proteomes" id="UP000464178">
    <property type="component" value="Chromosome"/>
</dbReference>
<protein>
    <recommendedName>
        <fullName evidence="3">SMI1/KNR4 family protein</fullName>
    </recommendedName>
</protein>
<evidence type="ECO:0000313" key="2">
    <source>
        <dbReference type="Proteomes" id="UP000464178"/>
    </source>
</evidence>
<dbReference type="RefSeq" id="WP_232069624.1">
    <property type="nucleotide sequence ID" value="NZ_LR593886.1"/>
</dbReference>
<sequence>MTGDDLWTENEWLTFSSDWDLGDVWDAPCLYPLLTERKYRLFAVACCRRIWGYIPHEGARRIVDELERFADDQQRTWTDWKKVCDSCEWPDGASRTEELALSAVVTCQLDEGERLATRTSGYCRSVVGADAPPEQRDEREKAELRAQCNLVRDLFGNPFRPVARVPEWYTSTVVALAAQMYETRDFGAMPILADALQDAGCDNADVLDHCRGPGPHVYGCWVVDLVLGKT</sequence>
<dbReference type="EMBL" id="LR593886">
    <property type="protein sequence ID" value="VTR93262.1"/>
    <property type="molecule type" value="Genomic_DNA"/>
</dbReference>
<organism evidence="1 2">
    <name type="scientific">Gemmata massiliana</name>
    <dbReference type="NCBI Taxonomy" id="1210884"/>
    <lineage>
        <taxon>Bacteria</taxon>
        <taxon>Pseudomonadati</taxon>
        <taxon>Planctomycetota</taxon>
        <taxon>Planctomycetia</taxon>
        <taxon>Gemmatales</taxon>
        <taxon>Gemmataceae</taxon>
        <taxon>Gemmata</taxon>
    </lineage>
</organism>
<keyword evidence="2" id="KW-1185">Reference proteome</keyword>
<proteinExistence type="predicted"/>
<gene>
    <name evidence="1" type="ORF">SOIL9_44520</name>
</gene>
<accession>A0A6P2D1G7</accession>
<reference evidence="1 2" key="1">
    <citation type="submission" date="2019-05" db="EMBL/GenBank/DDBJ databases">
        <authorList>
            <consortium name="Science for Life Laboratories"/>
        </authorList>
    </citation>
    <scope>NUCLEOTIDE SEQUENCE [LARGE SCALE GENOMIC DNA]</scope>
    <source>
        <strain evidence="1">Soil9</strain>
    </source>
</reference>